<dbReference type="InterPro" id="IPR016040">
    <property type="entry name" value="NAD(P)-bd_dom"/>
</dbReference>
<dbReference type="Pfam" id="PF16363">
    <property type="entry name" value="GDP_Man_Dehyd"/>
    <property type="match status" value="1"/>
</dbReference>
<dbReference type="SUPFAM" id="SSF51735">
    <property type="entry name" value="NAD(P)-binding Rossmann-fold domains"/>
    <property type="match status" value="1"/>
</dbReference>
<protein>
    <submittedName>
        <fullName evidence="2">GDP-mannose 4,6-dehydratase</fullName>
        <ecNumber evidence="2">4.2.1.47</ecNumber>
    </submittedName>
</protein>
<feature type="domain" description="NAD(P)-binding" evidence="1">
    <location>
        <begin position="4"/>
        <end position="300"/>
    </location>
</feature>
<comment type="caution">
    <text evidence="2">The sequence shown here is derived from an EMBL/GenBank/DDBJ whole genome shotgun (WGS) entry which is preliminary data.</text>
</comment>
<sequence>MKALITGASGFVGTYMTKILMDHGTEVLGISRSISYLNGELSNKYSCDILDKDGLKGILKKYNPDYIVHLAGPAFIPNCLNQPEITYDTIVKGTLNLLEVMRSLELNARMLYVSSADVYGGRSEGILTEKEQVVPANPYSSAKACAELLCRQYYMSYGMDIIVARPFNHTGPGQSTDFVCSSFAYQVAQMRKRNTHELFTGNIDVQRDFLDVRDVVNAYMQLLQKGKSGEVYNVCSGSAIMIRDIIDILFRLARISNYQIILDQEKTRQNEIQIRFGDNNKIKSISNWSQRYSIEQTITDLYQYWKENLHVEA</sequence>
<organism evidence="2 3">
    <name type="scientific">Cohnella hongkongensis</name>
    <dbReference type="NCBI Taxonomy" id="178337"/>
    <lineage>
        <taxon>Bacteria</taxon>
        <taxon>Bacillati</taxon>
        <taxon>Bacillota</taxon>
        <taxon>Bacilli</taxon>
        <taxon>Bacillales</taxon>
        <taxon>Paenibacillaceae</taxon>
        <taxon>Cohnella</taxon>
    </lineage>
</organism>
<reference evidence="3" key="1">
    <citation type="journal article" date="2019" name="Int. J. Syst. Evol. Microbiol.">
        <title>The Global Catalogue of Microorganisms (GCM) 10K type strain sequencing project: providing services to taxonomists for standard genome sequencing and annotation.</title>
        <authorList>
            <consortium name="The Broad Institute Genomics Platform"/>
            <consortium name="The Broad Institute Genome Sequencing Center for Infectious Disease"/>
            <person name="Wu L."/>
            <person name="Ma J."/>
        </authorList>
    </citation>
    <scope>NUCLEOTIDE SEQUENCE [LARGE SCALE GENOMIC DNA]</scope>
    <source>
        <strain evidence="3">CCUG 49571</strain>
    </source>
</reference>
<keyword evidence="2" id="KW-0456">Lyase</keyword>
<name>A0ABV9FCM7_9BACL</name>
<dbReference type="EMBL" id="JBHSEP010000011">
    <property type="protein sequence ID" value="MFC4599700.1"/>
    <property type="molecule type" value="Genomic_DNA"/>
</dbReference>
<dbReference type="EC" id="4.2.1.47" evidence="2"/>
<dbReference type="Gene3D" id="3.90.25.10">
    <property type="entry name" value="UDP-galactose 4-epimerase, domain 1"/>
    <property type="match status" value="1"/>
</dbReference>
<keyword evidence="3" id="KW-1185">Reference proteome</keyword>
<evidence type="ECO:0000313" key="2">
    <source>
        <dbReference type="EMBL" id="MFC4599700.1"/>
    </source>
</evidence>
<accession>A0ABV9FCM7</accession>
<dbReference type="PANTHER" id="PTHR43000">
    <property type="entry name" value="DTDP-D-GLUCOSE 4,6-DEHYDRATASE-RELATED"/>
    <property type="match status" value="1"/>
</dbReference>
<dbReference type="Gene3D" id="3.40.50.720">
    <property type="entry name" value="NAD(P)-binding Rossmann-like Domain"/>
    <property type="match status" value="1"/>
</dbReference>
<dbReference type="RefSeq" id="WP_378097997.1">
    <property type="nucleotide sequence ID" value="NZ_JBHSEP010000011.1"/>
</dbReference>
<dbReference type="InterPro" id="IPR036291">
    <property type="entry name" value="NAD(P)-bd_dom_sf"/>
</dbReference>
<gene>
    <name evidence="2" type="ORF">ACFO3S_15715</name>
</gene>
<evidence type="ECO:0000313" key="3">
    <source>
        <dbReference type="Proteomes" id="UP001596028"/>
    </source>
</evidence>
<proteinExistence type="predicted"/>
<dbReference type="GO" id="GO:0008446">
    <property type="term" value="F:GDP-mannose 4,6-dehydratase activity"/>
    <property type="evidence" value="ECO:0007669"/>
    <property type="project" value="UniProtKB-EC"/>
</dbReference>
<dbReference type="Proteomes" id="UP001596028">
    <property type="component" value="Unassembled WGS sequence"/>
</dbReference>
<evidence type="ECO:0000259" key="1">
    <source>
        <dbReference type="Pfam" id="PF16363"/>
    </source>
</evidence>